<keyword evidence="1" id="KW-0472">Membrane</keyword>
<dbReference type="AlphaFoldDB" id="A0A0F9ASV3"/>
<organism evidence="2">
    <name type="scientific">marine sediment metagenome</name>
    <dbReference type="NCBI Taxonomy" id="412755"/>
    <lineage>
        <taxon>unclassified sequences</taxon>
        <taxon>metagenomes</taxon>
        <taxon>ecological metagenomes</taxon>
    </lineage>
</organism>
<evidence type="ECO:0000256" key="1">
    <source>
        <dbReference type="SAM" id="Phobius"/>
    </source>
</evidence>
<keyword evidence="1" id="KW-1133">Transmembrane helix</keyword>
<accession>A0A0F9ASV3</accession>
<feature type="transmembrane region" description="Helical" evidence="1">
    <location>
        <begin position="12"/>
        <end position="34"/>
    </location>
</feature>
<reference evidence="2" key="1">
    <citation type="journal article" date="2015" name="Nature">
        <title>Complex archaea that bridge the gap between prokaryotes and eukaryotes.</title>
        <authorList>
            <person name="Spang A."/>
            <person name="Saw J.H."/>
            <person name="Jorgensen S.L."/>
            <person name="Zaremba-Niedzwiedzka K."/>
            <person name="Martijn J."/>
            <person name="Lind A.E."/>
            <person name="van Eijk R."/>
            <person name="Schleper C."/>
            <person name="Guy L."/>
            <person name="Ettema T.J."/>
        </authorList>
    </citation>
    <scope>NUCLEOTIDE SEQUENCE</scope>
</reference>
<dbReference type="EMBL" id="LAZR01041163">
    <property type="protein sequence ID" value="KKL12679.1"/>
    <property type="molecule type" value="Genomic_DNA"/>
</dbReference>
<proteinExistence type="predicted"/>
<gene>
    <name evidence="2" type="ORF">LCGC14_2533360</name>
</gene>
<keyword evidence="1" id="KW-0812">Transmembrane</keyword>
<sequence>MIRLWLRRLCGVLMIVVGGVVCCLLLGLVLPVLAVCGTHGSNSGPQTQREACQ</sequence>
<evidence type="ECO:0000313" key="2">
    <source>
        <dbReference type="EMBL" id="KKL12679.1"/>
    </source>
</evidence>
<comment type="caution">
    <text evidence="2">The sequence shown here is derived from an EMBL/GenBank/DDBJ whole genome shotgun (WGS) entry which is preliminary data.</text>
</comment>
<protein>
    <submittedName>
        <fullName evidence="2">Uncharacterized protein</fullName>
    </submittedName>
</protein>
<name>A0A0F9ASV3_9ZZZZ</name>